<keyword evidence="2" id="KW-0489">Methyltransferase</keyword>
<dbReference type="Proteomes" id="UP000177622">
    <property type="component" value="Unassembled WGS sequence"/>
</dbReference>
<accession>A0A1F5L7Q4</accession>
<evidence type="ECO:0000256" key="1">
    <source>
        <dbReference type="ARBA" id="ARBA00008361"/>
    </source>
</evidence>
<evidence type="ECO:0000313" key="6">
    <source>
        <dbReference type="EMBL" id="OGE49076.1"/>
    </source>
</evidence>
<dbReference type="RefSeq" id="XP_022484530.1">
    <property type="nucleotide sequence ID" value="XM_022635591.1"/>
</dbReference>
<keyword evidence="4" id="KW-0949">S-adenosyl-L-methionine</keyword>
<organism evidence="6 7">
    <name type="scientific">Penicillium arizonense</name>
    <dbReference type="NCBI Taxonomy" id="1835702"/>
    <lineage>
        <taxon>Eukaryota</taxon>
        <taxon>Fungi</taxon>
        <taxon>Dikarya</taxon>
        <taxon>Ascomycota</taxon>
        <taxon>Pezizomycotina</taxon>
        <taxon>Eurotiomycetes</taxon>
        <taxon>Eurotiomycetidae</taxon>
        <taxon>Eurotiales</taxon>
        <taxon>Aspergillaceae</taxon>
        <taxon>Penicillium</taxon>
    </lineage>
</organism>
<dbReference type="SUPFAM" id="SSF53335">
    <property type="entry name" value="S-adenosyl-L-methionine-dependent methyltransferases"/>
    <property type="match status" value="1"/>
</dbReference>
<dbReference type="PANTHER" id="PTHR44942:SF4">
    <property type="entry name" value="METHYLTRANSFERASE TYPE 11 DOMAIN-CONTAINING PROTEIN"/>
    <property type="match status" value="1"/>
</dbReference>
<proteinExistence type="inferred from homology"/>
<evidence type="ECO:0000256" key="3">
    <source>
        <dbReference type="ARBA" id="ARBA00022679"/>
    </source>
</evidence>
<dbReference type="GeneID" id="34580325"/>
<dbReference type="EMBL" id="LXJU01000023">
    <property type="protein sequence ID" value="OGE49076.1"/>
    <property type="molecule type" value="Genomic_DNA"/>
</dbReference>
<dbReference type="InterPro" id="IPR051052">
    <property type="entry name" value="Diverse_substrate_MTase"/>
</dbReference>
<dbReference type="InterPro" id="IPR029063">
    <property type="entry name" value="SAM-dependent_MTases_sf"/>
</dbReference>
<dbReference type="GO" id="GO:0008757">
    <property type="term" value="F:S-adenosylmethionine-dependent methyltransferase activity"/>
    <property type="evidence" value="ECO:0007669"/>
    <property type="project" value="InterPro"/>
</dbReference>
<sequence length="313" mass="35589">MSTVSVPEQTETPEFGFNAKQGVNWSDYVTFRPIYPPSFFNRIFTYHFNSHPETNWTTAHDVGAGCGIAASSLATRFDKVIVSDPNEGYTKLAHKVLVTESGHPESKFRFLQESAEKCSVESGSVDLITVCECIHWMRPEVAIAEFARQLRVGGTLVITHYNHPRIEGNERAQRAWDAIRDVYVGAVSNPMFEHALRIMNSGFECLGFPVEAWEGVRRLYVNALGRVETFRLDDRVGKTLVHEGEEVVWEEGDEGWMDEQGIEWFRGYLATWAKPDVSETELKPYWEELERAMDGKKVRTATPLVMVFATKRA</sequence>
<dbReference type="AlphaFoldDB" id="A0A1F5L7Q4"/>
<dbReference type="Pfam" id="PF08241">
    <property type="entry name" value="Methyltransf_11"/>
    <property type="match status" value="1"/>
</dbReference>
<reference evidence="6 7" key="1">
    <citation type="journal article" date="2016" name="Sci. Rep.">
        <title>Penicillium arizonense, a new, genome sequenced fungal species, reveals a high chemical diversity in secreted metabolites.</title>
        <authorList>
            <person name="Grijseels S."/>
            <person name="Nielsen J.C."/>
            <person name="Randelovic M."/>
            <person name="Nielsen J."/>
            <person name="Nielsen K.F."/>
            <person name="Workman M."/>
            <person name="Frisvad J.C."/>
        </authorList>
    </citation>
    <scope>NUCLEOTIDE SEQUENCE [LARGE SCALE GENOMIC DNA]</scope>
    <source>
        <strain evidence="6 7">CBS 141311</strain>
    </source>
</reference>
<dbReference type="GO" id="GO:0032259">
    <property type="term" value="P:methylation"/>
    <property type="evidence" value="ECO:0007669"/>
    <property type="project" value="UniProtKB-KW"/>
</dbReference>
<dbReference type="InterPro" id="IPR013216">
    <property type="entry name" value="Methyltransf_11"/>
</dbReference>
<keyword evidence="7" id="KW-1185">Reference proteome</keyword>
<feature type="domain" description="Methyltransferase type 11" evidence="5">
    <location>
        <begin position="61"/>
        <end position="158"/>
    </location>
</feature>
<dbReference type="OrthoDB" id="10004862at2759"/>
<gene>
    <name evidence="6" type="ORF">PENARI_c023G08938</name>
</gene>
<evidence type="ECO:0000256" key="4">
    <source>
        <dbReference type="ARBA" id="ARBA00022691"/>
    </source>
</evidence>
<comment type="similarity">
    <text evidence="1">Belongs to the methyltransferase superfamily.</text>
</comment>
<name>A0A1F5L7Q4_PENAI</name>
<dbReference type="CDD" id="cd02440">
    <property type="entry name" value="AdoMet_MTases"/>
    <property type="match status" value="1"/>
</dbReference>
<protein>
    <recommendedName>
        <fullName evidence="5">Methyltransferase type 11 domain-containing protein</fullName>
    </recommendedName>
</protein>
<evidence type="ECO:0000259" key="5">
    <source>
        <dbReference type="Pfam" id="PF08241"/>
    </source>
</evidence>
<evidence type="ECO:0000313" key="7">
    <source>
        <dbReference type="Proteomes" id="UP000177622"/>
    </source>
</evidence>
<comment type="caution">
    <text evidence="6">The sequence shown here is derived from an EMBL/GenBank/DDBJ whole genome shotgun (WGS) entry which is preliminary data.</text>
</comment>
<keyword evidence="3" id="KW-0808">Transferase</keyword>
<dbReference type="STRING" id="1835702.A0A1F5L7Q4"/>
<dbReference type="PANTHER" id="PTHR44942">
    <property type="entry name" value="METHYLTRANSF_11 DOMAIN-CONTAINING PROTEIN"/>
    <property type="match status" value="1"/>
</dbReference>
<evidence type="ECO:0000256" key="2">
    <source>
        <dbReference type="ARBA" id="ARBA00022603"/>
    </source>
</evidence>
<dbReference type="Gene3D" id="3.40.50.150">
    <property type="entry name" value="Vaccinia Virus protein VP39"/>
    <property type="match status" value="1"/>
</dbReference>